<dbReference type="Proteomes" id="UP001314229">
    <property type="component" value="Unassembled WGS sequence"/>
</dbReference>
<dbReference type="InterPro" id="IPR007110">
    <property type="entry name" value="Ig-like_dom"/>
</dbReference>
<evidence type="ECO:0000256" key="5">
    <source>
        <dbReference type="ARBA" id="ARBA00023136"/>
    </source>
</evidence>
<dbReference type="InterPro" id="IPR013783">
    <property type="entry name" value="Ig-like_fold"/>
</dbReference>
<keyword evidence="3 8" id="KW-0732">Signal</keyword>
<reference evidence="10 11" key="1">
    <citation type="submission" date="2024-01" db="EMBL/GenBank/DDBJ databases">
        <authorList>
            <person name="Alioto T."/>
            <person name="Alioto T."/>
            <person name="Gomez Garrido J."/>
        </authorList>
    </citation>
    <scope>NUCLEOTIDE SEQUENCE [LARGE SCALE GENOMIC DNA]</scope>
</reference>
<dbReference type="GO" id="GO:0002376">
    <property type="term" value="P:immune system process"/>
    <property type="evidence" value="ECO:0007669"/>
    <property type="project" value="UniProtKB-KW"/>
</dbReference>
<evidence type="ECO:0000259" key="9">
    <source>
        <dbReference type="PROSITE" id="PS50835"/>
    </source>
</evidence>
<keyword evidence="5" id="KW-0472">Membrane</keyword>
<dbReference type="PROSITE" id="PS50835">
    <property type="entry name" value="IG_LIKE"/>
    <property type="match status" value="1"/>
</dbReference>
<evidence type="ECO:0000256" key="1">
    <source>
        <dbReference type="ARBA" id="ARBA00004236"/>
    </source>
</evidence>
<dbReference type="SUPFAM" id="SSF48726">
    <property type="entry name" value="Immunoglobulin"/>
    <property type="match status" value="1"/>
</dbReference>
<keyword evidence="7" id="KW-0325">Glycoprotein</keyword>
<protein>
    <submittedName>
        <fullName evidence="10">Uncharacterized protein LOC128383406</fullName>
    </submittedName>
</protein>
<feature type="domain" description="Ig-like" evidence="9">
    <location>
        <begin position="22"/>
        <end position="115"/>
    </location>
</feature>
<feature type="chain" id="PRO_5043584163" evidence="8">
    <location>
        <begin position="28"/>
        <end position="174"/>
    </location>
</feature>
<evidence type="ECO:0000256" key="8">
    <source>
        <dbReference type="SAM" id="SignalP"/>
    </source>
</evidence>
<accession>A0AAV1PP84</accession>
<evidence type="ECO:0000256" key="7">
    <source>
        <dbReference type="ARBA" id="ARBA00023180"/>
    </source>
</evidence>
<dbReference type="GO" id="GO:0005886">
    <property type="term" value="C:plasma membrane"/>
    <property type="evidence" value="ECO:0007669"/>
    <property type="project" value="UniProtKB-SubCell"/>
</dbReference>
<dbReference type="PANTHER" id="PTHR19433:SF111">
    <property type="entry name" value="T CELL RECEPTOR ALPHA VARIABLE 4"/>
    <property type="match status" value="1"/>
</dbReference>
<sequence>MITAMKSFTLITVLFLCSLSWVSVSVSEPQTVEVQSGKEVTLLCSNISATPTQTDWFRVVNRTKASCIASMYGSESNTSLCDGFQNTKFEMSSNISTIFLKITQVDLSDSGLYFCGFYINTHTVIADVTELHVQGDGESEDEAHLTIIKESDGINLLPMKNHSQGETRIWALMT</sequence>
<keyword evidence="6" id="KW-1015">Disulfide bond</keyword>
<evidence type="ECO:0000256" key="6">
    <source>
        <dbReference type="ARBA" id="ARBA00023157"/>
    </source>
</evidence>
<dbReference type="PANTHER" id="PTHR19433">
    <property type="entry name" value="T-CELL RECEPTOR ALPHA CHAIN V REGION-RELATED"/>
    <property type="match status" value="1"/>
</dbReference>
<dbReference type="InterPro" id="IPR003599">
    <property type="entry name" value="Ig_sub"/>
</dbReference>
<evidence type="ECO:0000256" key="4">
    <source>
        <dbReference type="ARBA" id="ARBA00022859"/>
    </source>
</evidence>
<evidence type="ECO:0000313" key="11">
    <source>
        <dbReference type="Proteomes" id="UP001314229"/>
    </source>
</evidence>
<dbReference type="SMART" id="SM00409">
    <property type="entry name" value="IG"/>
    <property type="match status" value="1"/>
</dbReference>
<dbReference type="InterPro" id="IPR036179">
    <property type="entry name" value="Ig-like_dom_sf"/>
</dbReference>
<dbReference type="AlphaFoldDB" id="A0AAV1PP84"/>
<proteinExistence type="predicted"/>
<evidence type="ECO:0000256" key="3">
    <source>
        <dbReference type="ARBA" id="ARBA00022729"/>
    </source>
</evidence>
<comment type="caution">
    <text evidence="10">The sequence shown here is derived from an EMBL/GenBank/DDBJ whole genome shotgun (WGS) entry which is preliminary data.</text>
</comment>
<dbReference type="Pfam" id="PF07686">
    <property type="entry name" value="V-set"/>
    <property type="match status" value="1"/>
</dbReference>
<gene>
    <name evidence="10" type="ORF">FSCOSCO3_A030658</name>
</gene>
<evidence type="ECO:0000256" key="2">
    <source>
        <dbReference type="ARBA" id="ARBA00022475"/>
    </source>
</evidence>
<dbReference type="GO" id="GO:0009617">
    <property type="term" value="P:response to bacterium"/>
    <property type="evidence" value="ECO:0007669"/>
    <property type="project" value="TreeGrafter"/>
</dbReference>
<comment type="subcellular location">
    <subcellularLocation>
        <location evidence="1">Cell membrane</location>
    </subcellularLocation>
</comment>
<keyword evidence="4" id="KW-0391">Immunity</keyword>
<name>A0AAV1PP84_SCOSC</name>
<organism evidence="10 11">
    <name type="scientific">Scomber scombrus</name>
    <name type="common">Atlantic mackerel</name>
    <name type="synonym">Scomber vernalis</name>
    <dbReference type="NCBI Taxonomy" id="13677"/>
    <lineage>
        <taxon>Eukaryota</taxon>
        <taxon>Metazoa</taxon>
        <taxon>Chordata</taxon>
        <taxon>Craniata</taxon>
        <taxon>Vertebrata</taxon>
        <taxon>Euteleostomi</taxon>
        <taxon>Actinopterygii</taxon>
        <taxon>Neopterygii</taxon>
        <taxon>Teleostei</taxon>
        <taxon>Neoteleostei</taxon>
        <taxon>Acanthomorphata</taxon>
        <taxon>Pelagiaria</taxon>
        <taxon>Scombriformes</taxon>
        <taxon>Scombridae</taxon>
        <taxon>Scomber</taxon>
    </lineage>
</organism>
<dbReference type="InterPro" id="IPR052051">
    <property type="entry name" value="TCR_complex_component"/>
</dbReference>
<dbReference type="Gene3D" id="2.60.40.10">
    <property type="entry name" value="Immunoglobulins"/>
    <property type="match status" value="1"/>
</dbReference>
<evidence type="ECO:0000313" key="10">
    <source>
        <dbReference type="EMBL" id="CAK6973015.1"/>
    </source>
</evidence>
<dbReference type="EMBL" id="CAWUFR010000220">
    <property type="protein sequence ID" value="CAK6973015.1"/>
    <property type="molecule type" value="Genomic_DNA"/>
</dbReference>
<keyword evidence="11" id="KW-1185">Reference proteome</keyword>
<keyword evidence="2" id="KW-1003">Cell membrane</keyword>
<feature type="signal peptide" evidence="8">
    <location>
        <begin position="1"/>
        <end position="27"/>
    </location>
</feature>
<dbReference type="InterPro" id="IPR013106">
    <property type="entry name" value="Ig_V-set"/>
</dbReference>